<proteinExistence type="predicted"/>
<protein>
    <submittedName>
        <fullName evidence="1">Uncharacterized protein</fullName>
    </submittedName>
</protein>
<name>A0ABT1DX45_9ACTN</name>
<comment type="caution">
    <text evidence="1">The sequence shown here is derived from an EMBL/GenBank/DDBJ whole genome shotgun (WGS) entry which is preliminary data.</text>
</comment>
<accession>A0ABT1DX45</accession>
<gene>
    <name evidence="1" type="ORF">M1L60_32910</name>
</gene>
<reference evidence="1 2" key="1">
    <citation type="submission" date="2022-06" db="EMBL/GenBank/DDBJ databases">
        <title>New Species of the Genus Actinoplanes, ActinopZanes ferrugineus.</title>
        <authorList>
            <person name="Ding P."/>
        </authorList>
    </citation>
    <scope>NUCLEOTIDE SEQUENCE [LARGE SCALE GENOMIC DNA]</scope>
    <source>
        <strain evidence="1 2">TRM88003</strain>
    </source>
</reference>
<evidence type="ECO:0000313" key="2">
    <source>
        <dbReference type="Proteomes" id="UP001523369"/>
    </source>
</evidence>
<evidence type="ECO:0000313" key="1">
    <source>
        <dbReference type="EMBL" id="MCO8275393.1"/>
    </source>
</evidence>
<keyword evidence="2" id="KW-1185">Reference proteome</keyword>
<dbReference type="RefSeq" id="WP_253241451.1">
    <property type="nucleotide sequence ID" value="NZ_JAMYJR010000037.1"/>
</dbReference>
<dbReference type="Proteomes" id="UP001523369">
    <property type="component" value="Unassembled WGS sequence"/>
</dbReference>
<sequence length="271" mass="29944">MNYGFWIHGELDRERLAPALAELLAVTPDQVDVGDDGDDDRNWDAPVSCTVSPVSGDLHWYLDVYAGAAITNPSAEPIAAAWLANRLRTVVAYQALPAPPSAFYLVGPDGTRTRARIYEQDSDGPTILRIDAVEKPLAAFPGLPVAPIPEVIREYRMPTPVTDRVRDAAPEARDFAMRLGAWESMVSRLAEGWAPDGWYPAEYYREDLKIRDELAAEAHVEPLAEVDSRFVELTTDDGGQALTAATGPIPTGWWWRRIPNPLPWQDTPGRA</sequence>
<organism evidence="1 2">
    <name type="scientific">Paractinoplanes aksuensis</name>
    <dbReference type="NCBI Taxonomy" id="2939490"/>
    <lineage>
        <taxon>Bacteria</taxon>
        <taxon>Bacillati</taxon>
        <taxon>Actinomycetota</taxon>
        <taxon>Actinomycetes</taxon>
        <taxon>Micromonosporales</taxon>
        <taxon>Micromonosporaceae</taxon>
        <taxon>Paractinoplanes</taxon>
    </lineage>
</organism>
<dbReference type="EMBL" id="JAMYJR010000037">
    <property type="protein sequence ID" value="MCO8275393.1"/>
    <property type="molecule type" value="Genomic_DNA"/>
</dbReference>